<evidence type="ECO:0000313" key="3">
    <source>
        <dbReference type="EMBL" id="MFC6660177.1"/>
    </source>
</evidence>
<evidence type="ECO:0000313" key="4">
    <source>
        <dbReference type="Proteomes" id="UP001596317"/>
    </source>
</evidence>
<dbReference type="InterPro" id="IPR009937">
    <property type="entry name" value="Phage_holin_3_6"/>
</dbReference>
<dbReference type="RefSeq" id="WP_380055074.1">
    <property type="nucleotide sequence ID" value="NZ_JBHSWB010000001.1"/>
</dbReference>
<dbReference type="Pfam" id="PF07332">
    <property type="entry name" value="Phage_holin_3_6"/>
    <property type="match status" value="1"/>
</dbReference>
<evidence type="ECO:0000256" key="2">
    <source>
        <dbReference type="SAM" id="Phobius"/>
    </source>
</evidence>
<keyword evidence="2" id="KW-0812">Transmembrane</keyword>
<protein>
    <submittedName>
        <fullName evidence="3">Phage holin family protein</fullName>
    </submittedName>
</protein>
<keyword evidence="2" id="KW-1133">Transmembrane helix</keyword>
<keyword evidence="4" id="KW-1185">Reference proteome</keyword>
<gene>
    <name evidence="3" type="ORF">ACFP90_07265</name>
</gene>
<comment type="caution">
    <text evidence="3">The sequence shown here is derived from an EMBL/GenBank/DDBJ whole genome shotgun (WGS) entry which is preliminary data.</text>
</comment>
<feature type="transmembrane region" description="Helical" evidence="2">
    <location>
        <begin position="41"/>
        <end position="68"/>
    </location>
</feature>
<sequence>MEERKSLGGALVEVFDAGVTLVKAELSAVARKAAQVAKAKGIGAVLLLASTGPLIMGLVFIILAVFYGLMRLGLGAWAAALLIALLSFAVTGALVMMGLKKLSAEVPGDEPRFRREHMDDTDHGEHSAEHSGPRPTGPQGSGLHTARPTGDARMGVPASRDNAERDAYNPNGPRVELRRDPTEYAAGETRVMGEGAAWPPCGWSTAR</sequence>
<evidence type="ECO:0000256" key="1">
    <source>
        <dbReference type="SAM" id="MobiDB-lite"/>
    </source>
</evidence>
<feature type="compositionally biased region" description="Basic and acidic residues" evidence="1">
    <location>
        <begin position="109"/>
        <end position="132"/>
    </location>
</feature>
<proteinExistence type="predicted"/>
<name>A0ABW1ZIU4_9DEIO</name>
<organism evidence="3 4">
    <name type="scientific">Deinococcus multiflagellatus</name>
    <dbReference type="NCBI Taxonomy" id="1656887"/>
    <lineage>
        <taxon>Bacteria</taxon>
        <taxon>Thermotogati</taxon>
        <taxon>Deinococcota</taxon>
        <taxon>Deinococci</taxon>
        <taxon>Deinococcales</taxon>
        <taxon>Deinococcaceae</taxon>
        <taxon>Deinococcus</taxon>
    </lineage>
</organism>
<dbReference type="Proteomes" id="UP001596317">
    <property type="component" value="Unassembled WGS sequence"/>
</dbReference>
<feature type="transmembrane region" description="Helical" evidence="2">
    <location>
        <begin position="74"/>
        <end position="95"/>
    </location>
</feature>
<keyword evidence="2" id="KW-0472">Membrane</keyword>
<accession>A0ABW1ZIU4</accession>
<reference evidence="4" key="1">
    <citation type="journal article" date="2019" name="Int. J. Syst. Evol. Microbiol.">
        <title>The Global Catalogue of Microorganisms (GCM) 10K type strain sequencing project: providing services to taxonomists for standard genome sequencing and annotation.</title>
        <authorList>
            <consortium name="The Broad Institute Genomics Platform"/>
            <consortium name="The Broad Institute Genome Sequencing Center for Infectious Disease"/>
            <person name="Wu L."/>
            <person name="Ma J."/>
        </authorList>
    </citation>
    <scope>NUCLEOTIDE SEQUENCE [LARGE SCALE GENOMIC DNA]</scope>
    <source>
        <strain evidence="4">CCUG 63830</strain>
    </source>
</reference>
<feature type="region of interest" description="Disordered" evidence="1">
    <location>
        <begin position="106"/>
        <end position="207"/>
    </location>
</feature>
<dbReference type="EMBL" id="JBHSWB010000001">
    <property type="protein sequence ID" value="MFC6660177.1"/>
    <property type="molecule type" value="Genomic_DNA"/>
</dbReference>